<dbReference type="InterPro" id="IPR010982">
    <property type="entry name" value="Lambda_DNA-bd_dom_sf"/>
</dbReference>
<dbReference type="Proteomes" id="UP001610657">
    <property type="component" value="Unassembled WGS sequence"/>
</dbReference>
<gene>
    <name evidence="2" type="ORF">RA271_27210</name>
</gene>
<dbReference type="EMBL" id="JAVCQK010000038">
    <property type="protein sequence ID" value="MFH7518836.1"/>
    <property type="molecule type" value="Genomic_DNA"/>
</dbReference>
<evidence type="ECO:0000313" key="2">
    <source>
        <dbReference type="EMBL" id="MFH7518836.1"/>
    </source>
</evidence>
<dbReference type="SUPFAM" id="SSF47413">
    <property type="entry name" value="lambda repressor-like DNA-binding domains"/>
    <property type="match status" value="1"/>
</dbReference>
<name>A0ABW7NVA1_9PSED</name>
<dbReference type="PROSITE" id="PS50943">
    <property type="entry name" value="HTH_CROC1"/>
    <property type="match status" value="1"/>
</dbReference>
<evidence type="ECO:0000259" key="1">
    <source>
        <dbReference type="PROSITE" id="PS50943"/>
    </source>
</evidence>
<evidence type="ECO:0000313" key="3">
    <source>
        <dbReference type="Proteomes" id="UP001610657"/>
    </source>
</evidence>
<reference evidence="2 3" key="1">
    <citation type="submission" date="2023-08" db="EMBL/GenBank/DDBJ databases">
        <title>Genomic and mutational analysis of Pseudomonas syringae pv. tagetis EB037 pathogenicity on sunflower.</title>
        <authorList>
            <person name="Maul J.E."/>
        </authorList>
    </citation>
    <scope>NUCLEOTIDE SEQUENCE [LARGE SCALE GENOMIC DNA]</scope>
    <source>
        <strain evidence="2 3">EB037_T1</strain>
    </source>
</reference>
<organism evidence="2 3">
    <name type="scientific">Pseudomonas syringae pv. tagetis</name>
    <dbReference type="NCBI Taxonomy" id="129140"/>
    <lineage>
        <taxon>Bacteria</taxon>
        <taxon>Pseudomonadati</taxon>
        <taxon>Pseudomonadota</taxon>
        <taxon>Gammaproteobacteria</taxon>
        <taxon>Pseudomonadales</taxon>
        <taxon>Pseudomonadaceae</taxon>
        <taxon>Pseudomonas</taxon>
    </lineage>
</organism>
<accession>A0ABW7NVA1</accession>
<sequence>MSLRISLAAVLRALRLQKRLSQESMPEGTTRQYLGRLESAKSSVSLEKLDEISDSHKLSPATVVAASILVRDNLSPEEITHRIGAELQALFDSGGLTLAREQIKDGNLVSKQPGRSVDVTQSQQIQDCKAKGMTQQETATALGLHKVTVHRYWN</sequence>
<dbReference type="InterPro" id="IPR001387">
    <property type="entry name" value="Cro/C1-type_HTH"/>
</dbReference>
<dbReference type="CDD" id="cd00093">
    <property type="entry name" value="HTH_XRE"/>
    <property type="match status" value="1"/>
</dbReference>
<keyword evidence="3" id="KW-1185">Reference proteome</keyword>
<dbReference type="Gene3D" id="1.10.260.40">
    <property type="entry name" value="lambda repressor-like DNA-binding domains"/>
    <property type="match status" value="1"/>
</dbReference>
<feature type="domain" description="HTH cro/C1-type" evidence="1">
    <location>
        <begin position="11"/>
        <end position="63"/>
    </location>
</feature>
<dbReference type="SMART" id="SM00530">
    <property type="entry name" value="HTH_XRE"/>
    <property type="match status" value="1"/>
</dbReference>
<dbReference type="RefSeq" id="WP_122239233.1">
    <property type="nucleotide sequence ID" value="NZ_JAVCPR010000035.1"/>
</dbReference>
<comment type="caution">
    <text evidence="2">The sequence shown here is derived from an EMBL/GenBank/DDBJ whole genome shotgun (WGS) entry which is preliminary data.</text>
</comment>
<proteinExistence type="predicted"/>
<protein>
    <submittedName>
        <fullName evidence="2">Helix-turn-helix domain-containing protein</fullName>
    </submittedName>
</protein>